<dbReference type="AlphaFoldDB" id="Q6LR51"/>
<keyword evidence="3" id="KW-1185">Reference proteome</keyword>
<feature type="domain" description="HEPN/Toprim N-terminal" evidence="1">
    <location>
        <begin position="1"/>
        <end position="225"/>
    </location>
</feature>
<dbReference type="KEGG" id="ppr:PBPRA1821"/>
<dbReference type="RefSeq" id="WP_011218532.1">
    <property type="nucleotide sequence ID" value="NC_006370.1"/>
</dbReference>
<protein>
    <recommendedName>
        <fullName evidence="1">HEPN/Toprim N-terminal domain-containing protein</fullName>
    </recommendedName>
</protein>
<dbReference type="Pfam" id="PF18871">
    <property type="entry name" value="HEPN_Toprim_N"/>
    <property type="match status" value="1"/>
</dbReference>
<reference evidence="3" key="1">
    <citation type="journal article" date="2005" name="Science">
        <title>Life at depth: Photobacterium profundum genome sequence and expression analysis.</title>
        <authorList>
            <person name="Vezzi A."/>
            <person name="Campanaro S."/>
            <person name="D'Angelo M."/>
            <person name="Simonato F."/>
            <person name="Vitulo N."/>
            <person name="Lauro F.M."/>
            <person name="Cestaro A."/>
            <person name="Malacrida G."/>
            <person name="Simionati B."/>
            <person name="Cannata N."/>
            <person name="Romualdi C."/>
            <person name="Bartlett D.H."/>
            <person name="Valle G."/>
        </authorList>
    </citation>
    <scope>NUCLEOTIDE SEQUENCE [LARGE SCALE GENOMIC DNA]</scope>
    <source>
        <strain evidence="3">ATCC BAA-1253 / SS9</strain>
    </source>
</reference>
<dbReference type="EMBL" id="CR378669">
    <property type="protein sequence ID" value="CAG20225.1"/>
    <property type="molecule type" value="Genomic_DNA"/>
</dbReference>
<organism evidence="2 3">
    <name type="scientific">Photobacterium profundum (strain SS9)</name>
    <dbReference type="NCBI Taxonomy" id="298386"/>
    <lineage>
        <taxon>Bacteria</taxon>
        <taxon>Pseudomonadati</taxon>
        <taxon>Pseudomonadota</taxon>
        <taxon>Gammaproteobacteria</taxon>
        <taxon>Vibrionales</taxon>
        <taxon>Vibrionaceae</taxon>
        <taxon>Photobacterium</taxon>
    </lineage>
</organism>
<gene>
    <name evidence="2" type="ordered locus">PBPRA1821</name>
</gene>
<dbReference type="HOGENOM" id="CLU_056532_0_0_6"/>
<dbReference type="Proteomes" id="UP000000593">
    <property type="component" value="Chromosome 1"/>
</dbReference>
<dbReference type="InterPro" id="IPR041487">
    <property type="entry name" value="HEPN/Toprim-NTD1"/>
</dbReference>
<name>Q6LR51_PHOPR</name>
<evidence type="ECO:0000313" key="3">
    <source>
        <dbReference type="Proteomes" id="UP000000593"/>
    </source>
</evidence>
<evidence type="ECO:0000313" key="2">
    <source>
        <dbReference type="EMBL" id="CAG20225.1"/>
    </source>
</evidence>
<sequence>MGSYADINIKNHELLSWKNTYDEWYFSKQDRVREITEEDDSKSFIGYRVDVRTLRRRLQLAGHDLRSAERDFKDTRMLWIEEMKESLQRHRAHQEKKPDRFRVEMIEEITSELEVLQAHGFNDWLLALPLVLSKSKDNLEQGIYDQKVHIENEPLLSFMLSSLSGVYDDNQGFAGSTFPCRYIETYAVALLEISNDDDACELDITDLVNGGWVDDFNDIAQVQAGETQFHEYFNLSLDELSTLNASSENQVLQRMMFASVITAMEAYLSDTMKRHVLNRSAIKRRFVESHQSFKDKIGNFSISRGRVGFLEHQRA</sequence>
<dbReference type="STRING" id="298386.PBPRA1821"/>
<proteinExistence type="predicted"/>
<dbReference type="eggNOG" id="ENOG5031DQY">
    <property type="taxonomic scope" value="Bacteria"/>
</dbReference>
<accession>Q6LR51</accession>
<evidence type="ECO:0000259" key="1">
    <source>
        <dbReference type="Pfam" id="PF18871"/>
    </source>
</evidence>